<feature type="transmembrane region" description="Helical" evidence="2">
    <location>
        <begin position="379"/>
        <end position="399"/>
    </location>
</feature>
<evidence type="ECO:0000256" key="2">
    <source>
        <dbReference type="SAM" id="Phobius"/>
    </source>
</evidence>
<proteinExistence type="predicted"/>
<feature type="transmembrane region" description="Helical" evidence="2">
    <location>
        <begin position="246"/>
        <end position="267"/>
    </location>
</feature>
<evidence type="ECO:0000313" key="4">
    <source>
        <dbReference type="Proteomes" id="UP001437460"/>
    </source>
</evidence>
<keyword evidence="2" id="KW-0812">Transmembrane</keyword>
<organism evidence="3 4">
    <name type="scientific">Ventrimonas faecis</name>
    <dbReference type="NCBI Taxonomy" id="3133170"/>
    <lineage>
        <taxon>Bacteria</taxon>
        <taxon>Bacillati</taxon>
        <taxon>Bacillota</taxon>
        <taxon>Clostridia</taxon>
        <taxon>Lachnospirales</taxon>
        <taxon>Lachnospiraceae</taxon>
        <taxon>Ventrimonas</taxon>
    </lineage>
</organism>
<feature type="transmembrane region" description="Helical" evidence="2">
    <location>
        <begin position="142"/>
        <end position="162"/>
    </location>
</feature>
<reference evidence="3 4" key="1">
    <citation type="submission" date="2024-03" db="EMBL/GenBank/DDBJ databases">
        <title>Human intestinal bacterial collection.</title>
        <authorList>
            <person name="Pauvert C."/>
            <person name="Hitch T.C.A."/>
            <person name="Clavel T."/>
        </authorList>
    </citation>
    <scope>NUCLEOTIDE SEQUENCE [LARGE SCALE GENOMIC DNA]</scope>
    <source>
        <strain evidence="3 4">CLA-AP-H27</strain>
    </source>
</reference>
<feature type="transmembrane region" description="Helical" evidence="2">
    <location>
        <begin position="213"/>
        <end position="234"/>
    </location>
</feature>
<feature type="transmembrane region" description="Helical" evidence="2">
    <location>
        <begin position="318"/>
        <end position="342"/>
    </location>
</feature>
<keyword evidence="4" id="KW-1185">Reference proteome</keyword>
<keyword evidence="2" id="KW-0472">Membrane</keyword>
<dbReference type="Pfam" id="PF09546">
    <property type="entry name" value="Spore_III_AE"/>
    <property type="match status" value="1"/>
</dbReference>
<feature type="transmembrane region" description="Helical" evidence="2">
    <location>
        <begin position="183"/>
        <end position="207"/>
    </location>
</feature>
<evidence type="ECO:0000313" key="3">
    <source>
        <dbReference type="EMBL" id="MEQ2561643.1"/>
    </source>
</evidence>
<sequence length="400" mass="42116">MDTGDAVQEAGADELPETEQIPDTLDAAGEIAVDEPEGMFNAVEAALSGDGLSGIGDIETYLRQELGTSGHRLTLGDLMRALASGNTKEAASLCLDGLRQEILGELQGKNRMAGRLLALGLFGALFAGFSEVFSGGNMAETGFFLTYLMSFALLAAVFGESAEAAARVLDSQIQFMKVLLPSYFTAVVWSGAGLSSAAWYEAALFLIAGVQRLYAGLLLPLVRIYFLSVMAGSMVKEDMLSRMLDLLRSAVLWGSRSLLGVVLGFQLVQGMVLPYADSVKNAGMQRLLQAIPGIGDGAGAVTKLMLGSGVLIKNTMGAAAVLLLFLFSIVPLARLFVLYLIYRSVAAVLQPVADKRLVVCLSGVAQAQKMLLTVTASGFLLFAVTIALICQGTNAAYLAS</sequence>
<feature type="transmembrane region" description="Helical" evidence="2">
    <location>
        <begin position="116"/>
        <end position="136"/>
    </location>
</feature>
<evidence type="ECO:0000256" key="1">
    <source>
        <dbReference type="SAM" id="MobiDB-lite"/>
    </source>
</evidence>
<feature type="transmembrane region" description="Helical" evidence="2">
    <location>
        <begin position="287"/>
        <end position="306"/>
    </location>
</feature>
<comment type="caution">
    <text evidence="3">The sequence shown here is derived from an EMBL/GenBank/DDBJ whole genome shotgun (WGS) entry which is preliminary data.</text>
</comment>
<dbReference type="InterPro" id="IPR014194">
    <property type="entry name" value="Spore_III_AE"/>
</dbReference>
<name>A0ABV1HJ13_9FIRM</name>
<accession>A0ABV1HJ13</accession>
<keyword evidence="2" id="KW-1133">Transmembrane helix</keyword>
<feature type="region of interest" description="Disordered" evidence="1">
    <location>
        <begin position="1"/>
        <end position="21"/>
    </location>
</feature>
<dbReference type="EMBL" id="JBBMFJ010000001">
    <property type="protein sequence ID" value="MEQ2561643.1"/>
    <property type="molecule type" value="Genomic_DNA"/>
</dbReference>
<gene>
    <name evidence="3" type="ORF">WMO41_00365</name>
</gene>
<dbReference type="RefSeq" id="WP_349228103.1">
    <property type="nucleotide sequence ID" value="NZ_JBBMFJ010000001.1"/>
</dbReference>
<dbReference type="Proteomes" id="UP001437460">
    <property type="component" value="Unassembled WGS sequence"/>
</dbReference>
<protein>
    <submittedName>
        <fullName evidence="3">Stage III sporulation protein AE</fullName>
    </submittedName>
</protein>